<proteinExistence type="inferred from homology"/>
<sequence length="278" mass="28803">MLSAVSSPSVGTLSSMQSLRSLNKQVSVLQSQIATGKRVNTAKDNAAIWSLANSLKTDLAMNKEAAMSLSVAASTVAVASSSLEAIVTDLQNMKSAAAQHHTNGTAFATYFDELKQTFDNFEGVLSGATFRGTNLLTSGTAASFTVGYNNGTAITLSVASNNVATGTAYDALGDLFASGAGSTSATDLGIAIDAAINETKSLAVYYGSAANRIDTRTSLIQALNDNLGSAISNLVDTDMDEASARLTALQTQQQLATQLLSITTQNQSTLVQTLFRGF</sequence>
<evidence type="ECO:0000313" key="7">
    <source>
        <dbReference type="Proteomes" id="UP000223527"/>
    </source>
</evidence>
<evidence type="ECO:0000256" key="1">
    <source>
        <dbReference type="ARBA" id="ARBA00005709"/>
    </source>
</evidence>
<evidence type="ECO:0000256" key="3">
    <source>
        <dbReference type="RuleBase" id="RU362073"/>
    </source>
</evidence>
<dbReference type="InterPro" id="IPR001492">
    <property type="entry name" value="Flagellin"/>
</dbReference>
<dbReference type="OrthoDB" id="8328560at2"/>
<dbReference type="PANTHER" id="PTHR42792:SF2">
    <property type="entry name" value="FLAGELLIN"/>
    <property type="match status" value="1"/>
</dbReference>
<evidence type="ECO:0000259" key="4">
    <source>
        <dbReference type="Pfam" id="PF00669"/>
    </source>
</evidence>
<dbReference type="Proteomes" id="UP000223527">
    <property type="component" value="Unassembled WGS sequence"/>
</dbReference>
<dbReference type="Pfam" id="PF00700">
    <property type="entry name" value="Flagellin_C"/>
    <property type="match status" value="1"/>
</dbReference>
<dbReference type="InterPro" id="IPR001029">
    <property type="entry name" value="Flagellin_N"/>
</dbReference>
<comment type="caution">
    <text evidence="6">The sequence shown here is derived from an EMBL/GenBank/DDBJ whole genome shotgun (WGS) entry which is preliminary data.</text>
</comment>
<reference evidence="6 7" key="1">
    <citation type="submission" date="2017-10" db="EMBL/GenBank/DDBJ databases">
        <authorList>
            <person name="Banno H."/>
            <person name="Chua N.-H."/>
        </authorList>
    </citation>
    <scope>NUCLEOTIDE SEQUENCE [LARGE SCALE GENOMIC DNA]</scope>
    <source>
        <strain evidence="6 7">YW11</strain>
    </source>
</reference>
<dbReference type="Gene3D" id="1.20.1330.10">
    <property type="entry name" value="f41 fragment of flagellin, N-terminal domain"/>
    <property type="match status" value="1"/>
</dbReference>
<dbReference type="Pfam" id="PF00669">
    <property type="entry name" value="Flagellin_N"/>
    <property type="match status" value="1"/>
</dbReference>
<comment type="function">
    <text evidence="3">Flagellin is the subunit protein which polymerizes to form the filaments of bacterial flagella.</text>
</comment>
<dbReference type="AlphaFoldDB" id="A0A2C6Z5H2"/>
<feature type="domain" description="Flagellin C-terminal" evidence="5">
    <location>
        <begin position="191"/>
        <end position="272"/>
    </location>
</feature>
<gene>
    <name evidence="6" type="ORF">CR162_17300</name>
</gene>
<dbReference type="EMBL" id="PDNU01000037">
    <property type="protein sequence ID" value="PHK93741.1"/>
    <property type="molecule type" value="Genomic_DNA"/>
</dbReference>
<feature type="domain" description="Flagellin N-terminal" evidence="4">
    <location>
        <begin position="13"/>
        <end position="137"/>
    </location>
</feature>
<keyword evidence="7" id="KW-1185">Reference proteome</keyword>
<evidence type="ECO:0000256" key="2">
    <source>
        <dbReference type="ARBA" id="ARBA00023143"/>
    </source>
</evidence>
<dbReference type="GO" id="GO:0005198">
    <property type="term" value="F:structural molecule activity"/>
    <property type="evidence" value="ECO:0007669"/>
    <property type="project" value="UniProtKB-UniRule"/>
</dbReference>
<comment type="similarity">
    <text evidence="1 3">Belongs to the bacterial flagellin family.</text>
</comment>
<dbReference type="InterPro" id="IPR046358">
    <property type="entry name" value="Flagellin_C"/>
</dbReference>
<dbReference type="SUPFAM" id="SSF64518">
    <property type="entry name" value="Phase 1 flagellin"/>
    <property type="match status" value="1"/>
</dbReference>
<dbReference type="PRINTS" id="PR00207">
    <property type="entry name" value="FLAGELLIN"/>
</dbReference>
<accession>A0A2C6Z5H2</accession>
<evidence type="ECO:0000259" key="5">
    <source>
        <dbReference type="Pfam" id="PF00700"/>
    </source>
</evidence>
<evidence type="ECO:0000313" key="6">
    <source>
        <dbReference type="EMBL" id="PHK93741.1"/>
    </source>
</evidence>
<dbReference type="GO" id="GO:0009288">
    <property type="term" value="C:bacterial-type flagellum"/>
    <property type="evidence" value="ECO:0007669"/>
    <property type="project" value="UniProtKB-SubCell"/>
</dbReference>
<organism evidence="6 7">
    <name type="scientific">Teichococcus rhizosphaerae</name>
    <dbReference type="NCBI Taxonomy" id="1335062"/>
    <lineage>
        <taxon>Bacteria</taxon>
        <taxon>Pseudomonadati</taxon>
        <taxon>Pseudomonadota</taxon>
        <taxon>Alphaproteobacteria</taxon>
        <taxon>Acetobacterales</taxon>
        <taxon>Roseomonadaceae</taxon>
        <taxon>Roseomonas</taxon>
    </lineage>
</organism>
<keyword evidence="2 3" id="KW-0975">Bacterial flagellum</keyword>
<dbReference type="PANTHER" id="PTHR42792">
    <property type="entry name" value="FLAGELLIN"/>
    <property type="match status" value="1"/>
</dbReference>
<dbReference type="GO" id="GO:0005576">
    <property type="term" value="C:extracellular region"/>
    <property type="evidence" value="ECO:0007669"/>
    <property type="project" value="UniProtKB-SubCell"/>
</dbReference>
<keyword evidence="3" id="KW-0964">Secreted</keyword>
<dbReference type="RefSeq" id="WP_099096787.1">
    <property type="nucleotide sequence ID" value="NZ_PDNU01000037.1"/>
</dbReference>
<comment type="subcellular location">
    <subcellularLocation>
        <location evidence="3">Secreted</location>
    </subcellularLocation>
    <subcellularLocation>
        <location evidence="3">Bacterial flagellum</location>
    </subcellularLocation>
</comment>
<protein>
    <recommendedName>
        <fullName evidence="3">Flagellin</fullName>
    </recommendedName>
</protein>
<name>A0A2C6Z5H2_9PROT</name>